<dbReference type="SFLD" id="SFLDF00027">
    <property type="entry name" value="p-type_atpase"/>
    <property type="match status" value="1"/>
</dbReference>
<evidence type="ECO:0000256" key="9">
    <source>
        <dbReference type="ARBA" id="ARBA00023136"/>
    </source>
</evidence>
<evidence type="ECO:0000256" key="8">
    <source>
        <dbReference type="ARBA" id="ARBA00022989"/>
    </source>
</evidence>
<dbReference type="EMBL" id="MGGI01000025">
    <property type="protein sequence ID" value="OGM24944.1"/>
    <property type="molecule type" value="Genomic_DNA"/>
</dbReference>
<dbReference type="SFLD" id="SFLDS00003">
    <property type="entry name" value="Haloacid_Dehalogenase"/>
    <property type="match status" value="1"/>
</dbReference>
<feature type="transmembrane region" description="Helical" evidence="10">
    <location>
        <begin position="220"/>
        <end position="238"/>
    </location>
</feature>
<dbReference type="AlphaFoldDB" id="A0A1F7YC77"/>
<dbReference type="SUPFAM" id="SSF81665">
    <property type="entry name" value="Calcium ATPase, transmembrane domain M"/>
    <property type="match status" value="1"/>
</dbReference>
<feature type="transmembrane region" description="Helical" evidence="10">
    <location>
        <begin position="713"/>
        <end position="735"/>
    </location>
</feature>
<feature type="domain" description="Cation-transporting P-type ATPase N-terminal" evidence="11">
    <location>
        <begin position="1"/>
        <end position="60"/>
    </location>
</feature>
<dbReference type="InterPro" id="IPR059000">
    <property type="entry name" value="ATPase_P-type_domA"/>
</dbReference>
<feature type="transmembrane region" description="Helical" evidence="10">
    <location>
        <begin position="64"/>
        <end position="80"/>
    </location>
</feature>
<keyword evidence="5" id="KW-0067">ATP-binding</keyword>
<evidence type="ECO:0000313" key="13">
    <source>
        <dbReference type="Proteomes" id="UP000178851"/>
    </source>
</evidence>
<evidence type="ECO:0000256" key="10">
    <source>
        <dbReference type="SAM" id="Phobius"/>
    </source>
</evidence>
<dbReference type="InterPro" id="IPR023214">
    <property type="entry name" value="HAD_sf"/>
</dbReference>
<dbReference type="InterPro" id="IPR023299">
    <property type="entry name" value="ATPase_P-typ_cyto_dom_N"/>
</dbReference>
<dbReference type="GO" id="GO:0005388">
    <property type="term" value="F:P-type calcium transporter activity"/>
    <property type="evidence" value="ECO:0007669"/>
    <property type="project" value="TreeGrafter"/>
</dbReference>
<feature type="transmembrane region" description="Helical" evidence="10">
    <location>
        <begin position="747"/>
        <end position="765"/>
    </location>
</feature>
<dbReference type="InterPro" id="IPR004014">
    <property type="entry name" value="ATPase_P-typ_cation-transptr_N"/>
</dbReference>
<dbReference type="InterPro" id="IPR036412">
    <property type="entry name" value="HAD-like_sf"/>
</dbReference>
<dbReference type="Gene3D" id="1.20.1110.10">
    <property type="entry name" value="Calcium-transporting ATPase, transmembrane domain"/>
    <property type="match status" value="1"/>
</dbReference>
<evidence type="ECO:0000313" key="12">
    <source>
        <dbReference type="EMBL" id="OGM24944.1"/>
    </source>
</evidence>
<dbReference type="Gene3D" id="3.40.1110.10">
    <property type="entry name" value="Calcium-transporting ATPase, cytoplasmic domain N"/>
    <property type="match status" value="1"/>
</dbReference>
<dbReference type="SUPFAM" id="SSF81653">
    <property type="entry name" value="Calcium ATPase, transduction domain A"/>
    <property type="match status" value="1"/>
</dbReference>
<dbReference type="GO" id="GO:0046872">
    <property type="term" value="F:metal ion binding"/>
    <property type="evidence" value="ECO:0007669"/>
    <property type="project" value="UniProtKB-KW"/>
</dbReference>
<evidence type="ECO:0000256" key="2">
    <source>
        <dbReference type="ARBA" id="ARBA00022692"/>
    </source>
</evidence>
<feature type="transmembrane region" description="Helical" evidence="10">
    <location>
        <begin position="250"/>
        <end position="271"/>
    </location>
</feature>
<dbReference type="Pfam" id="PF00690">
    <property type="entry name" value="Cation_ATPase_N"/>
    <property type="match status" value="1"/>
</dbReference>
<dbReference type="GO" id="GO:0016887">
    <property type="term" value="F:ATP hydrolysis activity"/>
    <property type="evidence" value="ECO:0007669"/>
    <property type="project" value="InterPro"/>
</dbReference>
<evidence type="ECO:0000259" key="11">
    <source>
        <dbReference type="SMART" id="SM00831"/>
    </source>
</evidence>
<comment type="subcellular location">
    <subcellularLocation>
        <location evidence="1">Membrane</location>
        <topology evidence="1">Multi-pass membrane protein</topology>
    </subcellularLocation>
</comment>
<proteinExistence type="predicted"/>
<keyword evidence="2 10" id="KW-0812">Transmembrane</keyword>
<keyword evidence="7" id="KW-1278">Translocase</keyword>
<dbReference type="SUPFAM" id="SSF56784">
    <property type="entry name" value="HAD-like"/>
    <property type="match status" value="1"/>
</dbReference>
<dbReference type="Proteomes" id="UP000178851">
    <property type="component" value="Unassembled WGS sequence"/>
</dbReference>
<dbReference type="InterPro" id="IPR008250">
    <property type="entry name" value="ATPase_P-typ_transduc_dom_A_sf"/>
</dbReference>
<dbReference type="PROSITE" id="PS00154">
    <property type="entry name" value="ATPASE_E1_E2"/>
    <property type="match status" value="1"/>
</dbReference>
<reference evidence="12 13" key="1">
    <citation type="journal article" date="2016" name="Nat. Commun.">
        <title>Thousands of microbial genomes shed light on interconnected biogeochemical processes in an aquifer system.</title>
        <authorList>
            <person name="Anantharaman K."/>
            <person name="Brown C.T."/>
            <person name="Hug L.A."/>
            <person name="Sharon I."/>
            <person name="Castelle C.J."/>
            <person name="Probst A.J."/>
            <person name="Thomas B.C."/>
            <person name="Singh A."/>
            <person name="Wilkins M.J."/>
            <person name="Karaoz U."/>
            <person name="Brodie E.L."/>
            <person name="Williams K.H."/>
            <person name="Hubbard S.S."/>
            <person name="Banfield J.F."/>
        </authorList>
    </citation>
    <scope>NUCLEOTIDE SEQUENCE [LARGE SCALE GENOMIC DNA]</scope>
</reference>
<dbReference type="Pfam" id="PF00689">
    <property type="entry name" value="Cation_ATPase_C"/>
    <property type="match status" value="1"/>
</dbReference>
<dbReference type="PANTHER" id="PTHR24093:SF506">
    <property type="entry name" value="CATION-TRANSPORTING ATPASE PMA1"/>
    <property type="match status" value="1"/>
</dbReference>
<dbReference type="SUPFAM" id="SSF81660">
    <property type="entry name" value="Metal cation-transporting ATPase, ATP-binding domain N"/>
    <property type="match status" value="1"/>
</dbReference>
<dbReference type="SMART" id="SM00831">
    <property type="entry name" value="Cation_ATPase_N"/>
    <property type="match status" value="1"/>
</dbReference>
<dbReference type="SFLD" id="SFLDG00002">
    <property type="entry name" value="C1.7:_P-type_atpase_like"/>
    <property type="match status" value="1"/>
</dbReference>
<dbReference type="PRINTS" id="PR00120">
    <property type="entry name" value="HATPASE"/>
</dbReference>
<evidence type="ECO:0000256" key="4">
    <source>
        <dbReference type="ARBA" id="ARBA00022741"/>
    </source>
</evidence>
<dbReference type="GO" id="GO:0005524">
    <property type="term" value="F:ATP binding"/>
    <property type="evidence" value="ECO:0007669"/>
    <property type="project" value="UniProtKB-KW"/>
</dbReference>
<accession>A0A1F7YC77</accession>
<keyword evidence="8 10" id="KW-1133">Transmembrane helix</keyword>
<dbReference type="InterPro" id="IPR044492">
    <property type="entry name" value="P_typ_ATPase_HD_dom"/>
</dbReference>
<organism evidence="12 13">
    <name type="scientific">Candidatus Woesebacteria bacterium RIFCSPHIGHO2_01_FULL_39_28</name>
    <dbReference type="NCBI Taxonomy" id="1802496"/>
    <lineage>
        <taxon>Bacteria</taxon>
        <taxon>Candidatus Woeseibacteriota</taxon>
    </lineage>
</organism>
<evidence type="ECO:0000256" key="3">
    <source>
        <dbReference type="ARBA" id="ARBA00022723"/>
    </source>
</evidence>
<feature type="transmembrane region" description="Helical" evidence="10">
    <location>
        <begin position="35"/>
        <end position="58"/>
    </location>
</feature>
<dbReference type="Pfam" id="PF00122">
    <property type="entry name" value="E1-E2_ATPase"/>
    <property type="match status" value="1"/>
</dbReference>
<sequence length="844" mass="92102">MEHKVGLSDKQAQKLLTQFGYNEIAGRPRQTPFQILLSQFTSVLVVLLIIASIASLFLVDLLDGIFIILIVILNGILGFIQEYKAEKTIAALKKMTVSSVRVMRDGVEQRIDSKLLVPGDVIILEEGDKIPADGTLLESLHLEANEASLTGESMPVEKNVHDEGKRLIYLGTIISKGRAKVLVTSTGVQTRFGQIAASLSQIKEEETPLQKKLDVLGKQLGILAIAASGIVFIIGFLAKHPLIEIVLTSISLAVAAVPEGLPAVITITLAVGMQRMAREKAILRKLSSIEALGSATVIATDKTGTLTRNEMRVTKVWLDGKSYNIHDTALQLSLSIFGRLLTAGVICNNASLVFKHDHGKHDILGDTTEGALLLFASDKDLVIEQVKQNGTLLEEFAFDPTLKMMTVVWENNKQKTIYTKGAPESVLKSCALDEQSRQNIENEFREYAKEGLRVIALAYKNVTHTPKTRHEAEQGLIFIGFVGIADPPREEVKDAIAVAEAAGIRTIMITGDNELTANAIGAKIGLIQKNEEIITGSQFAKLSDEEALGKLSTIRIFARTTPDQKLRIVQLLQRMGHIVAVTGDGVNDALALKQSNVGVAMGITGTDVAKEAADMIITDDNYATLVTAVEEGRTVFDNIKSAIKYLVGCNVGEVLAVVIGMLLGWRLILTPLQLLYINLVTDGLPAIALAVTPKHDSIMKRKPRTTKSIFSSLDGAWFFEVSVLTAVTTLIAFWVGQKFANLELARAMAFTTIILVQHFILLDVWTRDSSILKKNIFANKIFLLAFFGPLILQPLLIYIPLLSGIFKITQISLIQLVLVIALSAILLISSEIRKALFLRRSAQT</sequence>
<dbReference type="GO" id="GO:0005886">
    <property type="term" value="C:plasma membrane"/>
    <property type="evidence" value="ECO:0007669"/>
    <property type="project" value="TreeGrafter"/>
</dbReference>
<keyword evidence="3" id="KW-0479">Metal-binding</keyword>
<dbReference type="InterPro" id="IPR018303">
    <property type="entry name" value="ATPase_P-typ_P_site"/>
</dbReference>
<feature type="transmembrane region" description="Helical" evidence="10">
    <location>
        <begin position="777"/>
        <end position="799"/>
    </location>
</feature>
<feature type="transmembrane region" description="Helical" evidence="10">
    <location>
        <begin position="674"/>
        <end position="692"/>
    </location>
</feature>
<keyword evidence="6" id="KW-0460">Magnesium</keyword>
<evidence type="ECO:0000256" key="6">
    <source>
        <dbReference type="ARBA" id="ARBA00022842"/>
    </source>
</evidence>
<dbReference type="PANTHER" id="PTHR24093">
    <property type="entry name" value="CATION TRANSPORTING ATPASE"/>
    <property type="match status" value="1"/>
</dbReference>
<evidence type="ECO:0000256" key="7">
    <source>
        <dbReference type="ARBA" id="ARBA00022967"/>
    </source>
</evidence>
<feature type="transmembrane region" description="Helical" evidence="10">
    <location>
        <begin position="811"/>
        <end position="830"/>
    </location>
</feature>
<keyword evidence="4" id="KW-0547">Nucleotide-binding</keyword>
<dbReference type="Gene3D" id="3.40.50.1000">
    <property type="entry name" value="HAD superfamily/HAD-like"/>
    <property type="match status" value="1"/>
</dbReference>
<dbReference type="Pfam" id="PF13246">
    <property type="entry name" value="Cation_ATPase"/>
    <property type="match status" value="1"/>
</dbReference>
<comment type="caution">
    <text evidence="12">The sequence shown here is derived from an EMBL/GenBank/DDBJ whole genome shotgun (WGS) entry which is preliminary data.</text>
</comment>
<protein>
    <recommendedName>
        <fullName evidence="11">Cation-transporting P-type ATPase N-terminal domain-containing protein</fullName>
    </recommendedName>
</protein>
<evidence type="ECO:0000256" key="5">
    <source>
        <dbReference type="ARBA" id="ARBA00022840"/>
    </source>
</evidence>
<dbReference type="InterPro" id="IPR023298">
    <property type="entry name" value="ATPase_P-typ_TM_dom_sf"/>
</dbReference>
<gene>
    <name evidence="12" type="ORF">A2627_03185</name>
</gene>
<keyword evidence="9 10" id="KW-0472">Membrane</keyword>
<name>A0A1F7YC77_9BACT</name>
<dbReference type="Gene3D" id="2.70.150.10">
    <property type="entry name" value="Calcium-transporting ATPase, cytoplasmic transduction domain A"/>
    <property type="match status" value="1"/>
</dbReference>
<feature type="transmembrane region" description="Helical" evidence="10">
    <location>
        <begin position="645"/>
        <end position="668"/>
    </location>
</feature>
<dbReference type="InterPro" id="IPR006068">
    <property type="entry name" value="ATPase_P-typ_cation-transptr_C"/>
</dbReference>
<dbReference type="PRINTS" id="PR00119">
    <property type="entry name" value="CATATPASE"/>
</dbReference>
<evidence type="ECO:0000256" key="1">
    <source>
        <dbReference type="ARBA" id="ARBA00004141"/>
    </source>
</evidence>
<dbReference type="InterPro" id="IPR001757">
    <property type="entry name" value="P_typ_ATPase"/>
</dbReference>
<dbReference type="NCBIfam" id="TIGR01494">
    <property type="entry name" value="ATPase_P-type"/>
    <property type="match status" value="3"/>
</dbReference>